<dbReference type="PROSITE" id="PS00356">
    <property type="entry name" value="HTH_LACI_1"/>
    <property type="match status" value="1"/>
</dbReference>
<dbReference type="PROSITE" id="PS50932">
    <property type="entry name" value="HTH_LACI_2"/>
    <property type="match status" value="1"/>
</dbReference>
<feature type="domain" description="HTH lacI-type" evidence="4">
    <location>
        <begin position="4"/>
        <end position="59"/>
    </location>
</feature>
<dbReference type="PANTHER" id="PTHR30146:SF109">
    <property type="entry name" value="HTH-TYPE TRANSCRIPTIONAL REGULATOR GALS"/>
    <property type="match status" value="1"/>
</dbReference>
<reference evidence="5 6" key="1">
    <citation type="submission" date="2016-11" db="EMBL/GenBank/DDBJ databases">
        <authorList>
            <person name="Jaros S."/>
            <person name="Januszkiewicz K."/>
            <person name="Wedrychowicz H."/>
        </authorList>
    </citation>
    <scope>NUCLEOTIDE SEQUENCE [LARGE SCALE GENOMIC DNA]</scope>
    <source>
        <strain evidence="5 6">DSM 21864</strain>
    </source>
</reference>
<dbReference type="SMART" id="SM00354">
    <property type="entry name" value="HTH_LACI"/>
    <property type="match status" value="1"/>
</dbReference>
<evidence type="ECO:0000259" key="4">
    <source>
        <dbReference type="PROSITE" id="PS50932"/>
    </source>
</evidence>
<dbReference type="InterPro" id="IPR000843">
    <property type="entry name" value="HTH_LacI"/>
</dbReference>
<dbReference type="CDD" id="cd06267">
    <property type="entry name" value="PBP1_LacI_sugar_binding-like"/>
    <property type="match status" value="1"/>
</dbReference>
<evidence type="ECO:0000256" key="1">
    <source>
        <dbReference type="ARBA" id="ARBA00023015"/>
    </source>
</evidence>
<dbReference type="OrthoDB" id="369222at2"/>
<sequence length="331" mass="37038">MRKTTMMDIANKVGVSKATVSMVLSKKDGSISEETKEKIWAAAEDMGYIKNSVATSLSTRKTGTIGIILPDILNPFFSEIARAIEDTASELDYNVIFCNSDNNIDKEEKYVKLLISKLVDGVIFAAGGKSDKNLSYLINNNVPFVLVDRYIEGYEDAYGVYCNNKEGVIKGVKYLYDKGNKRIAFVMGPQKIQVSLQRLNGYKEAMKQYGLYDPSWVFETRLTLDGGMKATEELLNNLKDVDAILYSNDMMALGGIKYLLRKGYNVPKDIRVMGFDNITLTEFTEPELTTIAQPIYEMGQSACKLLTSVINGKVEQEQIYFEPKLVIRGTA</sequence>
<dbReference type="EMBL" id="FQZO01000002">
    <property type="protein sequence ID" value="SHI95091.1"/>
    <property type="molecule type" value="Genomic_DNA"/>
</dbReference>
<dbReference type="CDD" id="cd01392">
    <property type="entry name" value="HTH_LacI"/>
    <property type="match status" value="1"/>
</dbReference>
<dbReference type="GO" id="GO:0003700">
    <property type="term" value="F:DNA-binding transcription factor activity"/>
    <property type="evidence" value="ECO:0007669"/>
    <property type="project" value="TreeGrafter"/>
</dbReference>
<proteinExistence type="predicted"/>
<dbReference type="Pfam" id="PF13377">
    <property type="entry name" value="Peripla_BP_3"/>
    <property type="match status" value="1"/>
</dbReference>
<protein>
    <submittedName>
        <fullName evidence="5">Transcriptional regulator, LacI family</fullName>
    </submittedName>
</protein>
<keyword evidence="3" id="KW-0804">Transcription</keyword>
<dbReference type="AlphaFoldDB" id="A0A1M6FBR3"/>
<accession>A0A1M6FBR3</accession>
<dbReference type="Pfam" id="PF00356">
    <property type="entry name" value="LacI"/>
    <property type="match status" value="1"/>
</dbReference>
<organism evidence="5 6">
    <name type="scientific">Clostridium amylolyticum</name>
    <dbReference type="NCBI Taxonomy" id="1121298"/>
    <lineage>
        <taxon>Bacteria</taxon>
        <taxon>Bacillati</taxon>
        <taxon>Bacillota</taxon>
        <taxon>Clostridia</taxon>
        <taxon>Eubacteriales</taxon>
        <taxon>Clostridiaceae</taxon>
        <taxon>Clostridium</taxon>
    </lineage>
</organism>
<dbReference type="GO" id="GO:0000976">
    <property type="term" value="F:transcription cis-regulatory region binding"/>
    <property type="evidence" value="ECO:0007669"/>
    <property type="project" value="TreeGrafter"/>
</dbReference>
<keyword evidence="2" id="KW-0238">DNA-binding</keyword>
<evidence type="ECO:0000313" key="5">
    <source>
        <dbReference type="EMBL" id="SHI95091.1"/>
    </source>
</evidence>
<name>A0A1M6FBR3_9CLOT</name>
<evidence type="ECO:0000256" key="2">
    <source>
        <dbReference type="ARBA" id="ARBA00023125"/>
    </source>
</evidence>
<dbReference type="STRING" id="1121298.SAMN05444401_1878"/>
<dbReference type="SUPFAM" id="SSF53822">
    <property type="entry name" value="Periplasmic binding protein-like I"/>
    <property type="match status" value="1"/>
</dbReference>
<dbReference type="Proteomes" id="UP000184080">
    <property type="component" value="Unassembled WGS sequence"/>
</dbReference>
<gene>
    <name evidence="5" type="ORF">SAMN05444401_1878</name>
</gene>
<dbReference type="SUPFAM" id="SSF47413">
    <property type="entry name" value="lambda repressor-like DNA-binding domains"/>
    <property type="match status" value="1"/>
</dbReference>
<dbReference type="InterPro" id="IPR010982">
    <property type="entry name" value="Lambda_DNA-bd_dom_sf"/>
</dbReference>
<keyword evidence="6" id="KW-1185">Reference proteome</keyword>
<dbReference type="InterPro" id="IPR028082">
    <property type="entry name" value="Peripla_BP_I"/>
</dbReference>
<keyword evidence="1" id="KW-0805">Transcription regulation</keyword>
<dbReference type="InterPro" id="IPR046335">
    <property type="entry name" value="LacI/GalR-like_sensor"/>
</dbReference>
<evidence type="ECO:0000313" key="6">
    <source>
        <dbReference type="Proteomes" id="UP000184080"/>
    </source>
</evidence>
<dbReference type="RefSeq" id="WP_073005784.1">
    <property type="nucleotide sequence ID" value="NZ_FQZO01000002.1"/>
</dbReference>
<dbReference type="Gene3D" id="1.10.260.40">
    <property type="entry name" value="lambda repressor-like DNA-binding domains"/>
    <property type="match status" value="1"/>
</dbReference>
<dbReference type="Gene3D" id="3.40.50.2300">
    <property type="match status" value="2"/>
</dbReference>
<dbReference type="PANTHER" id="PTHR30146">
    <property type="entry name" value="LACI-RELATED TRANSCRIPTIONAL REPRESSOR"/>
    <property type="match status" value="1"/>
</dbReference>
<evidence type="ECO:0000256" key="3">
    <source>
        <dbReference type="ARBA" id="ARBA00023163"/>
    </source>
</evidence>